<gene>
    <name evidence="2" type="ORF">NPIRD3C_0944</name>
</gene>
<feature type="transmembrane region" description="Helical" evidence="1">
    <location>
        <begin position="40"/>
        <end position="60"/>
    </location>
</feature>
<feature type="transmembrane region" description="Helical" evidence="1">
    <location>
        <begin position="72"/>
        <end position="93"/>
    </location>
</feature>
<dbReference type="PATRIC" id="fig|1582439.9.peg.973"/>
<dbReference type="OrthoDB" id="11507at2157"/>
<reference evidence="2 3" key="2">
    <citation type="journal article" date="2016" name="ISME J.">
        <title>Physiological and genomic characterization of two novel marine thaumarchaeal strains indicates niche differentiation.</title>
        <authorList>
            <person name="Bayer B."/>
            <person name="Vojvoda J."/>
            <person name="Offre P."/>
            <person name="Alves R.J."/>
            <person name="Elisabeth N.H."/>
            <person name="Garcia J.A."/>
            <person name="Volland J.M."/>
            <person name="Srivastava A."/>
            <person name="Schleper C."/>
            <person name="Herndl G.J."/>
        </authorList>
    </citation>
    <scope>NUCLEOTIDE SEQUENCE [LARGE SCALE GENOMIC DNA]</scope>
    <source>
        <strain evidence="2 3">D3C</strain>
    </source>
</reference>
<evidence type="ECO:0000313" key="2">
    <source>
        <dbReference type="EMBL" id="AJM92156.1"/>
    </source>
</evidence>
<dbReference type="STRING" id="1582439.NPIRD3C_0944"/>
<keyword evidence="3" id="KW-1185">Reference proteome</keyword>
<dbReference type="KEGG" id="nid:NPIRD3C_0944"/>
<reference evidence="2 3" key="3">
    <citation type="journal article" date="2019" name="Int. J. Syst. Evol. Microbiol.">
        <title>Nitrosopumilus adriaticus sp. nov. and Nitrosopumilus piranensis sp. nov., two ammonia-oxidizing archaea from the Adriatic Sea and members of the class Nitrososphaeria.</title>
        <authorList>
            <person name="Bayer B."/>
            <person name="Vojvoda J."/>
            <person name="Reinthaler T."/>
            <person name="Reyes C."/>
            <person name="Pinto M."/>
            <person name="Herndl G.J."/>
        </authorList>
    </citation>
    <scope>NUCLEOTIDE SEQUENCE [LARGE SCALE GENOMIC DNA]</scope>
    <source>
        <strain evidence="2 3">D3C</strain>
    </source>
</reference>
<reference evidence="3" key="1">
    <citation type="submission" date="2015-02" db="EMBL/GenBank/DDBJ databases">
        <title>Characterization of two novel Thaumarchaeota isolated from the Northern Adriatic Sea.</title>
        <authorList>
            <person name="Bayer B."/>
            <person name="Vojvoda J."/>
            <person name="Offre P."/>
            <person name="Srivastava A."/>
            <person name="Elisabeth N."/>
            <person name="Garcia J.A.L."/>
            <person name="Schleper C."/>
            <person name="Herndl G.J."/>
        </authorList>
    </citation>
    <scope>NUCLEOTIDE SEQUENCE [LARGE SCALE GENOMIC DNA]</scope>
    <source>
        <strain evidence="3">D3C</strain>
    </source>
</reference>
<dbReference type="HOGENOM" id="CLU_1048075_0_0_2"/>
<dbReference type="Proteomes" id="UP000032027">
    <property type="component" value="Chromosome"/>
</dbReference>
<dbReference type="RefSeq" id="WP_148703057.1">
    <property type="nucleotide sequence ID" value="NZ_CP010868.1"/>
</dbReference>
<feature type="transmembrane region" description="Helical" evidence="1">
    <location>
        <begin position="164"/>
        <end position="185"/>
    </location>
</feature>
<dbReference type="AlphaFoldDB" id="A0A0C5BV70"/>
<proteinExistence type="predicted"/>
<dbReference type="GeneID" id="41600111"/>
<dbReference type="EMBL" id="CP010868">
    <property type="protein sequence ID" value="AJM92156.1"/>
    <property type="molecule type" value="Genomic_DNA"/>
</dbReference>
<feature type="transmembrane region" description="Helical" evidence="1">
    <location>
        <begin position="105"/>
        <end position="122"/>
    </location>
</feature>
<evidence type="ECO:0000256" key="1">
    <source>
        <dbReference type="SAM" id="Phobius"/>
    </source>
</evidence>
<feature type="transmembrane region" description="Helical" evidence="1">
    <location>
        <begin position="12"/>
        <end position="34"/>
    </location>
</feature>
<keyword evidence="1" id="KW-0812">Transmembrane</keyword>
<keyword evidence="1" id="KW-0472">Membrane</keyword>
<keyword evidence="1" id="KW-1133">Transmembrane helix</keyword>
<organism evidence="2 3">
    <name type="scientific">Nitrosopumilus piranensis</name>
    <dbReference type="NCBI Taxonomy" id="1582439"/>
    <lineage>
        <taxon>Archaea</taxon>
        <taxon>Nitrososphaerota</taxon>
        <taxon>Nitrososphaeria</taxon>
        <taxon>Nitrosopumilales</taxon>
        <taxon>Nitrosopumilaceae</taxon>
        <taxon>Nitrosopumilus</taxon>
    </lineage>
</organism>
<sequence length="251" mass="28646">MDTVPEKLSNPISLRAIILILSIVLGFHFLVNFIEDTDLLVYGFSLIIPGSVSIFSFIVARKYSDSLVFSRSYYFLAFGFASLFLAELTYLIYDLFLGIDPYPSIADVFFFIFYPMISLFVFKHIQFFSSPTSISDKIILGIIPVAITTLYLSITISEEFNFDFFYGILFVSATSISFALSIYALKIFQGSLVGTSWIIMVAGILILVGGDIWYYYIELFEEYTLSHTVNVFWYLGYLVILYSLIKHRSSL</sequence>
<feature type="transmembrane region" description="Helical" evidence="1">
    <location>
        <begin position="223"/>
        <end position="245"/>
    </location>
</feature>
<accession>A0A0C5BV70</accession>
<feature type="transmembrane region" description="Helical" evidence="1">
    <location>
        <begin position="134"/>
        <end position="152"/>
    </location>
</feature>
<protein>
    <submittedName>
        <fullName evidence="2">Uncharacterized protein</fullName>
    </submittedName>
</protein>
<name>A0A0C5BV70_9ARCH</name>
<feature type="transmembrane region" description="Helical" evidence="1">
    <location>
        <begin position="197"/>
        <end position="217"/>
    </location>
</feature>
<evidence type="ECO:0000313" key="3">
    <source>
        <dbReference type="Proteomes" id="UP000032027"/>
    </source>
</evidence>